<dbReference type="Proteomes" id="UP000542674">
    <property type="component" value="Unassembled WGS sequence"/>
</dbReference>
<dbReference type="AlphaFoldDB" id="A0A7W7TAH1"/>
<keyword evidence="2" id="KW-0472">Membrane</keyword>
<keyword evidence="2" id="KW-0812">Transmembrane</keyword>
<dbReference type="InterPro" id="IPR001646">
    <property type="entry name" value="5peptide_repeat"/>
</dbReference>
<comment type="caution">
    <text evidence="3">The sequence shown here is derived from an EMBL/GenBank/DDBJ whole genome shotgun (WGS) entry which is preliminary data.</text>
</comment>
<evidence type="ECO:0008006" key="5">
    <source>
        <dbReference type="Google" id="ProtNLM"/>
    </source>
</evidence>
<gene>
    <name evidence="3" type="ORF">F4559_006893</name>
</gene>
<feature type="region of interest" description="Disordered" evidence="1">
    <location>
        <begin position="132"/>
        <end position="151"/>
    </location>
</feature>
<keyword evidence="4" id="KW-1185">Reference proteome</keyword>
<dbReference type="EMBL" id="JACHJS010000001">
    <property type="protein sequence ID" value="MBB4969534.1"/>
    <property type="molecule type" value="Genomic_DNA"/>
</dbReference>
<dbReference type="Gene3D" id="2.160.20.80">
    <property type="entry name" value="E3 ubiquitin-protein ligase SopA"/>
    <property type="match status" value="1"/>
</dbReference>
<feature type="transmembrane region" description="Helical" evidence="2">
    <location>
        <begin position="39"/>
        <end position="56"/>
    </location>
</feature>
<evidence type="ECO:0000256" key="1">
    <source>
        <dbReference type="SAM" id="MobiDB-lite"/>
    </source>
</evidence>
<accession>A0A7W7TAH1</accession>
<keyword evidence="2" id="KW-1133">Transmembrane helix</keyword>
<evidence type="ECO:0000313" key="3">
    <source>
        <dbReference type="EMBL" id="MBB4969534.1"/>
    </source>
</evidence>
<proteinExistence type="predicted"/>
<dbReference type="RefSeq" id="WP_184675252.1">
    <property type="nucleotide sequence ID" value="NZ_BAABAI010000035.1"/>
</dbReference>
<evidence type="ECO:0000256" key="2">
    <source>
        <dbReference type="SAM" id="Phobius"/>
    </source>
</evidence>
<protein>
    <recommendedName>
        <fullName evidence="5">Pentapeptide repeat protein</fullName>
    </recommendedName>
</protein>
<dbReference type="Pfam" id="PF13576">
    <property type="entry name" value="Pentapeptide_3"/>
    <property type="match status" value="1"/>
</dbReference>
<reference evidence="3 4" key="1">
    <citation type="submission" date="2020-08" db="EMBL/GenBank/DDBJ databases">
        <title>Sequencing the genomes of 1000 actinobacteria strains.</title>
        <authorList>
            <person name="Klenk H.-P."/>
        </authorList>
    </citation>
    <scope>NUCLEOTIDE SEQUENCE [LARGE SCALE GENOMIC DNA]</scope>
    <source>
        <strain evidence="3 4">DSM 45084</strain>
    </source>
</reference>
<feature type="transmembrane region" description="Helical" evidence="2">
    <location>
        <begin position="7"/>
        <end position="27"/>
    </location>
</feature>
<sequence length="307" mass="33437">MRKRGLLLSGIAAILVTVATIVVLLLVDPRTGLGEAIKTGGLAGGSIVALYALWLNDRRRRTEEARHDLESVKIADERFARAVEMLGHDADQVRVGAMHALANLARTTPRYKQTVLDVLCAYLRRPFTHEAFTTTPADPDQSGVEQGDQDRERTVRLTAQRLITDLLPWGMDTDPVLYHLDLTGANLEYLRLEGRRVGRLTARRARFHGITAFRGATFGKPVLLSGAIFHGRLDLREARFDGGIAFTDTTFSGRVELSDATVGTFLALAPEPPADVRGTLTLGADVALRTPDQGWPLAKPAGDEPAG</sequence>
<name>A0A7W7TAH1_9PSEU</name>
<organism evidence="3 4">
    <name type="scientific">Saccharothrix violaceirubra</name>
    <dbReference type="NCBI Taxonomy" id="413306"/>
    <lineage>
        <taxon>Bacteria</taxon>
        <taxon>Bacillati</taxon>
        <taxon>Actinomycetota</taxon>
        <taxon>Actinomycetes</taxon>
        <taxon>Pseudonocardiales</taxon>
        <taxon>Pseudonocardiaceae</taxon>
        <taxon>Saccharothrix</taxon>
    </lineage>
</organism>
<evidence type="ECO:0000313" key="4">
    <source>
        <dbReference type="Proteomes" id="UP000542674"/>
    </source>
</evidence>